<dbReference type="AlphaFoldDB" id="A0A517QNW3"/>
<evidence type="ECO:0000313" key="3">
    <source>
        <dbReference type="Proteomes" id="UP000315724"/>
    </source>
</evidence>
<keyword evidence="3" id="KW-1185">Reference proteome</keyword>
<dbReference type="Proteomes" id="UP000315724">
    <property type="component" value="Chromosome"/>
</dbReference>
<evidence type="ECO:0000259" key="1">
    <source>
        <dbReference type="Pfam" id="PF14279"/>
    </source>
</evidence>
<gene>
    <name evidence="2" type="ORF">Mal48_25550</name>
</gene>
<sequence>MKRNKKALFENYRASQTSVDLPTDHEDALICPLCWEETAYNDLSIEHALPGSVGGSAKVLTCRSCNNEHGSSLDSHLSQFQKLKDALQGHGTIATELNINGKRMVANLDWKNKNFHVVGKATDPRVNDLVKDEFQAGLVEKMKVTFSFGYAKNQFNRAALRAAYLVLFRCFGYQYVVHDVVQILRRRICDPTQEFPRLGSMIVEFRNKDNFPDHEPHLVSVGNVNDVQFFLVILRVKKATISHIGVFMPAPTAPTDLFFELMDRCSQEHNGD</sequence>
<dbReference type="KEGG" id="tpol:Mal48_25550"/>
<proteinExistence type="predicted"/>
<evidence type="ECO:0000313" key="2">
    <source>
        <dbReference type="EMBL" id="QDT33302.1"/>
    </source>
</evidence>
<feature type="domain" description="HNH endonuclease 5" evidence="1">
    <location>
        <begin position="31"/>
        <end position="79"/>
    </location>
</feature>
<protein>
    <recommendedName>
        <fullName evidence="1">HNH endonuclease 5 domain-containing protein</fullName>
    </recommendedName>
</protein>
<dbReference type="OrthoDB" id="3353854at2"/>
<accession>A0A517QNW3</accession>
<dbReference type="InterPro" id="IPR029471">
    <property type="entry name" value="HNH_5"/>
</dbReference>
<reference evidence="2 3" key="1">
    <citation type="submission" date="2019-02" db="EMBL/GenBank/DDBJ databases">
        <title>Deep-cultivation of Planctomycetes and their phenomic and genomic characterization uncovers novel biology.</title>
        <authorList>
            <person name="Wiegand S."/>
            <person name="Jogler M."/>
            <person name="Boedeker C."/>
            <person name="Pinto D."/>
            <person name="Vollmers J."/>
            <person name="Rivas-Marin E."/>
            <person name="Kohn T."/>
            <person name="Peeters S.H."/>
            <person name="Heuer A."/>
            <person name="Rast P."/>
            <person name="Oberbeckmann S."/>
            <person name="Bunk B."/>
            <person name="Jeske O."/>
            <person name="Meyerdierks A."/>
            <person name="Storesund J.E."/>
            <person name="Kallscheuer N."/>
            <person name="Luecker S."/>
            <person name="Lage O.M."/>
            <person name="Pohl T."/>
            <person name="Merkel B.J."/>
            <person name="Hornburger P."/>
            <person name="Mueller R.-W."/>
            <person name="Bruemmer F."/>
            <person name="Labrenz M."/>
            <person name="Spormann A.M."/>
            <person name="Op den Camp H."/>
            <person name="Overmann J."/>
            <person name="Amann R."/>
            <person name="Jetten M.S.M."/>
            <person name="Mascher T."/>
            <person name="Medema M.H."/>
            <person name="Devos D.P."/>
            <person name="Kaster A.-K."/>
            <person name="Ovreas L."/>
            <person name="Rohde M."/>
            <person name="Galperin M.Y."/>
            <person name="Jogler C."/>
        </authorList>
    </citation>
    <scope>NUCLEOTIDE SEQUENCE [LARGE SCALE GENOMIC DNA]</scope>
    <source>
        <strain evidence="2 3">Mal48</strain>
    </source>
</reference>
<dbReference type="RefSeq" id="WP_145199399.1">
    <property type="nucleotide sequence ID" value="NZ_CP036267.1"/>
</dbReference>
<dbReference type="EMBL" id="CP036267">
    <property type="protein sequence ID" value="QDT33302.1"/>
    <property type="molecule type" value="Genomic_DNA"/>
</dbReference>
<name>A0A517QNW3_9PLAN</name>
<organism evidence="2 3">
    <name type="scientific">Thalassoglobus polymorphus</name>
    <dbReference type="NCBI Taxonomy" id="2527994"/>
    <lineage>
        <taxon>Bacteria</taxon>
        <taxon>Pseudomonadati</taxon>
        <taxon>Planctomycetota</taxon>
        <taxon>Planctomycetia</taxon>
        <taxon>Planctomycetales</taxon>
        <taxon>Planctomycetaceae</taxon>
        <taxon>Thalassoglobus</taxon>
    </lineage>
</organism>
<dbReference type="Pfam" id="PF14279">
    <property type="entry name" value="HNH_5"/>
    <property type="match status" value="1"/>
</dbReference>